<dbReference type="InterPro" id="IPR000873">
    <property type="entry name" value="AMP-dep_synth/lig_dom"/>
</dbReference>
<feature type="domain" description="AMP-dependent synthetase/ligase" evidence="1">
    <location>
        <begin position="114"/>
        <end position="325"/>
    </location>
</feature>
<dbReference type="Pfam" id="PF00550">
    <property type="entry name" value="PP-binding"/>
    <property type="match status" value="1"/>
</dbReference>
<dbReference type="KEGG" id="mmaa:FR932_08390"/>
<dbReference type="GO" id="GO:0031956">
    <property type="term" value="F:medium-chain fatty acid-CoA ligase activity"/>
    <property type="evidence" value="ECO:0007669"/>
    <property type="project" value="TreeGrafter"/>
</dbReference>
<evidence type="ECO:0000259" key="1">
    <source>
        <dbReference type="Pfam" id="PF00501"/>
    </source>
</evidence>
<dbReference type="OrthoDB" id="9803968at2"/>
<accession>A0A5J6WKQ8</accession>
<dbReference type="SUPFAM" id="SSF56801">
    <property type="entry name" value="Acetyl-CoA synthetase-like"/>
    <property type="match status" value="1"/>
</dbReference>
<dbReference type="PANTHER" id="PTHR43201:SF32">
    <property type="entry name" value="2-SUCCINYLBENZOATE--COA LIGASE, CHLOROPLASTIC_PEROXISOMAL"/>
    <property type="match status" value="1"/>
</dbReference>
<dbReference type="InterPro" id="IPR009081">
    <property type="entry name" value="PP-bd_ACP"/>
</dbReference>
<evidence type="ECO:0000313" key="4">
    <source>
        <dbReference type="Proteomes" id="UP000327424"/>
    </source>
</evidence>
<organism evidence="3 4">
    <name type="scientific">Moritella marina ATCC 15381</name>
    <dbReference type="NCBI Taxonomy" id="1202962"/>
    <lineage>
        <taxon>Bacteria</taxon>
        <taxon>Pseudomonadati</taxon>
        <taxon>Pseudomonadota</taxon>
        <taxon>Gammaproteobacteria</taxon>
        <taxon>Alteromonadales</taxon>
        <taxon>Moritellaceae</taxon>
        <taxon>Moritella</taxon>
    </lineage>
</organism>
<dbReference type="GO" id="GO:0006631">
    <property type="term" value="P:fatty acid metabolic process"/>
    <property type="evidence" value="ECO:0007669"/>
    <property type="project" value="TreeGrafter"/>
</dbReference>
<dbReference type="RefSeq" id="WP_019441075.1">
    <property type="nucleotide sequence ID" value="NZ_ALOE01000013.1"/>
</dbReference>
<dbReference type="AlphaFoldDB" id="A0A5J6WKQ8"/>
<proteinExistence type="predicted"/>
<name>A0A5J6WKQ8_MORMI</name>
<dbReference type="PANTHER" id="PTHR43201">
    <property type="entry name" value="ACYL-COA SYNTHETASE"/>
    <property type="match status" value="1"/>
</dbReference>
<dbReference type="EMBL" id="CP044399">
    <property type="protein sequence ID" value="QFI37868.1"/>
    <property type="molecule type" value="Genomic_DNA"/>
</dbReference>
<evidence type="ECO:0000259" key="2">
    <source>
        <dbReference type="Pfam" id="PF00550"/>
    </source>
</evidence>
<dbReference type="Proteomes" id="UP000327424">
    <property type="component" value="Chromosome"/>
</dbReference>
<sequence>MFFNGLDRFQDNIAVIDAVSGERITYMDLEHQANVLSVQLGNNKELVFIESKNSILSVVSYVACLRSNKVVYLMDNFSSDKSIELINRYNPNLLINGFGKITQHSQCTYQLHPDLTLLLSTSGTTGTPKFVKLSATNIQSNTESIVEYLNLTENDIALAHLKLHYAYGLSVLHSHLQAGACTVFTAHGVLDASFWHDLVTYSATSFAGVPYTFEALLKTKFDFKAYPSLRYITQAGGKLEGFLVKEYALQAQANGIDFFVMYGQTEASPRISYLPPHLAIDFPNSIGRAIPQGELSIVDDEGHEIKALDKSGELVYRGKNVMMGYANSIAGLAEDETPEVLFTGDIACRTQHDLFYLVGRTKRFVKLFGLRINLDDVQSVVKTDYPQSAVTGNDKAIVIALESSHGDIDKGQLLTRLSDYYSLPRDKFIITLFDDIPLLSNGKYDFMTIANHAYKKPSVGFFKRTLCSISNILELNEREWESISHLFIDALNLTELSPDKTFHSLNADSLSFVYLSVELEQCLGCELPPHWQQCSVAELDEIYTHVRFNE</sequence>
<dbReference type="InterPro" id="IPR042099">
    <property type="entry name" value="ANL_N_sf"/>
</dbReference>
<evidence type="ECO:0000313" key="3">
    <source>
        <dbReference type="EMBL" id="QFI37868.1"/>
    </source>
</evidence>
<dbReference type="InterPro" id="IPR036736">
    <property type="entry name" value="ACP-like_sf"/>
</dbReference>
<dbReference type="Gene3D" id="3.40.50.12780">
    <property type="entry name" value="N-terminal domain of ligase-like"/>
    <property type="match status" value="1"/>
</dbReference>
<dbReference type="Pfam" id="PF00501">
    <property type="entry name" value="AMP-binding"/>
    <property type="match status" value="1"/>
</dbReference>
<keyword evidence="4" id="KW-1185">Reference proteome</keyword>
<dbReference type="SUPFAM" id="SSF47336">
    <property type="entry name" value="ACP-like"/>
    <property type="match status" value="1"/>
</dbReference>
<feature type="domain" description="Carrier" evidence="2">
    <location>
        <begin position="486"/>
        <end position="530"/>
    </location>
</feature>
<protein>
    <submittedName>
        <fullName evidence="3">AMP-binding protein</fullName>
    </submittedName>
</protein>
<reference evidence="3 4" key="1">
    <citation type="submission" date="2019-09" db="EMBL/GenBank/DDBJ databases">
        <title>Hybrid Assembly of the complete Genome of the Deep-Sea Bacterium Moritella marina from long Nanopore and Illumina reads.</title>
        <authorList>
            <person name="Magin S."/>
            <person name="Georgoulis A."/>
            <person name="Papadimitriou K."/>
            <person name="Iliakis G."/>
            <person name="Vorgias C.E."/>
        </authorList>
    </citation>
    <scope>NUCLEOTIDE SEQUENCE [LARGE SCALE GENOMIC DNA]</scope>
    <source>
        <strain evidence="3 4">MP-1</strain>
    </source>
</reference>
<gene>
    <name evidence="3" type="ORF">FR932_08390</name>
</gene>